<feature type="compositionally biased region" description="Low complexity" evidence="1">
    <location>
        <begin position="306"/>
        <end position="315"/>
    </location>
</feature>
<reference evidence="2" key="1">
    <citation type="submission" date="2022-03" db="EMBL/GenBank/DDBJ databases">
        <authorList>
            <person name="Martin C."/>
        </authorList>
    </citation>
    <scope>NUCLEOTIDE SEQUENCE</scope>
</reference>
<feature type="compositionally biased region" description="Polar residues" evidence="1">
    <location>
        <begin position="513"/>
        <end position="526"/>
    </location>
</feature>
<dbReference type="Proteomes" id="UP000749559">
    <property type="component" value="Unassembled WGS sequence"/>
</dbReference>
<feature type="region of interest" description="Disordered" evidence="1">
    <location>
        <begin position="343"/>
        <end position="404"/>
    </location>
</feature>
<evidence type="ECO:0000313" key="3">
    <source>
        <dbReference type="Proteomes" id="UP000749559"/>
    </source>
</evidence>
<dbReference type="Gene3D" id="1.10.533.10">
    <property type="entry name" value="Death Domain, Fas"/>
    <property type="match status" value="1"/>
</dbReference>
<feature type="region of interest" description="Disordered" evidence="1">
    <location>
        <begin position="244"/>
        <end position="319"/>
    </location>
</feature>
<gene>
    <name evidence="2" type="ORF">OFUS_LOCUS19870</name>
</gene>
<dbReference type="AlphaFoldDB" id="A0A8J1U7T6"/>
<comment type="caution">
    <text evidence="2">The sequence shown here is derived from an EMBL/GenBank/DDBJ whole genome shotgun (WGS) entry which is preliminary data.</text>
</comment>
<organism evidence="2 3">
    <name type="scientific">Owenia fusiformis</name>
    <name type="common">Polychaete worm</name>
    <dbReference type="NCBI Taxonomy" id="6347"/>
    <lineage>
        <taxon>Eukaryota</taxon>
        <taxon>Metazoa</taxon>
        <taxon>Spiralia</taxon>
        <taxon>Lophotrochozoa</taxon>
        <taxon>Annelida</taxon>
        <taxon>Polychaeta</taxon>
        <taxon>Sedentaria</taxon>
        <taxon>Canalipalpata</taxon>
        <taxon>Sabellida</taxon>
        <taxon>Oweniida</taxon>
        <taxon>Oweniidae</taxon>
        <taxon>Owenia</taxon>
    </lineage>
</organism>
<feature type="region of interest" description="Disordered" evidence="1">
    <location>
        <begin position="488"/>
        <end position="526"/>
    </location>
</feature>
<proteinExistence type="predicted"/>
<keyword evidence="3" id="KW-1185">Reference proteome</keyword>
<name>A0A8J1U7T6_OWEFU</name>
<accession>A0A8J1U7T6</accession>
<sequence length="682" mass="77616">MTMADSVEELFKQNLDVQVKDRKKKQCTVTLLKYKSAIPQDRNPRKHKLKIVAEKKKKIIFEENISTSNFYGYFNGQQQLKKNTFLGRSKKGTIFPFLAVFIGKQNSGQPVSNASLSDVSTVIFSGKADAKGTAEKLIQLRSCFKSELNTKEHWTMDFMRLSNEASKCDYETKSLHITQDYLTLANVHPLAFEKRWIWGETTGEITNEGPGNLKLAIKAKHLEEVTYKLRFKEDASGEVIQKLRDRLQPVNRSQRRQPAPLDKNNQAEKPRTPSNCYKTPPSSPTHNLSFPGLASPYDQSVHQEDQSYYSDSSSTETDELTMTKAQSLNDILAELDEIDDPIHKSPKTLKREDVSLDPPNLHLHIPSTSPGLGRKPIASPRSTPSLNGATPILSPLDASPPLPPPLNKDIGLPDDPPPIFGKKDTHKQVWKRNMSKKPARYTQSIDHWYENFPHVKKVALPPNCGKKLNDPSYINIPVSPHHKEHESLKTSLSLEVPPPIPKTKESKKCNTWAKGSTNTSEQDSTHISPNELEEFFIVQSDDGDEEIADITRTIQNLLDNKPPERPDTLRLNYKQNEAMVQLSYQPNNQITRDWKDVATCIGLLFHEIGLIAAFCESKRSFKPTDLVLRHWQYMHNRKVKLGYSLDSDDFIPCTQDTLEQILEEIDRHDIKEIFVKNRDKQI</sequence>
<protein>
    <submittedName>
        <fullName evidence="2">Uncharacterized protein</fullName>
    </submittedName>
</protein>
<evidence type="ECO:0000313" key="2">
    <source>
        <dbReference type="EMBL" id="CAH1795310.1"/>
    </source>
</evidence>
<dbReference type="InterPro" id="IPR011029">
    <property type="entry name" value="DEATH-like_dom_sf"/>
</dbReference>
<dbReference type="EMBL" id="CAIIXF020000009">
    <property type="protein sequence ID" value="CAH1795310.1"/>
    <property type="molecule type" value="Genomic_DNA"/>
</dbReference>
<evidence type="ECO:0000256" key="1">
    <source>
        <dbReference type="SAM" id="MobiDB-lite"/>
    </source>
</evidence>